<reference evidence="2 3" key="1">
    <citation type="journal article" date="2013" name="Genome Announc.">
        <title>Complete Genome Sequence of the Solvent Producer Clostridium saccharobutylicum NCP262 (DSM 13864).</title>
        <authorList>
            <person name="Poehlein A."/>
            <person name="Hartwich K."/>
            <person name="Krabben P."/>
            <person name="Ehrenreich A."/>
            <person name="Liebl W."/>
            <person name="Durre P."/>
            <person name="Gottschalk G."/>
            <person name="Daniel R."/>
        </authorList>
    </citation>
    <scope>NUCLEOTIDE SEQUENCE [LARGE SCALE GENOMIC DNA]</scope>
    <source>
        <strain evidence="2">DSM 13864</strain>
    </source>
</reference>
<evidence type="ECO:0000313" key="2">
    <source>
        <dbReference type="EMBL" id="AGX44386.1"/>
    </source>
</evidence>
<dbReference type="EMBL" id="CP006721">
    <property type="protein sequence ID" value="AGX44386.1"/>
    <property type="molecule type" value="Genomic_DNA"/>
</dbReference>
<keyword evidence="1" id="KW-0472">Membrane</keyword>
<feature type="transmembrane region" description="Helical" evidence="1">
    <location>
        <begin position="122"/>
        <end position="142"/>
    </location>
</feature>
<dbReference type="KEGG" id="csb:CLSA_c34230"/>
<evidence type="ECO:0000313" key="3">
    <source>
        <dbReference type="Proteomes" id="UP000017118"/>
    </source>
</evidence>
<feature type="transmembrane region" description="Helical" evidence="1">
    <location>
        <begin position="36"/>
        <end position="53"/>
    </location>
</feature>
<dbReference type="GeneID" id="55475760"/>
<keyword evidence="1" id="KW-1133">Transmembrane helix</keyword>
<dbReference type="HOGENOM" id="CLU_1783526_0_0_9"/>
<dbReference type="Proteomes" id="UP000017118">
    <property type="component" value="Chromosome"/>
</dbReference>
<sequence length="145" mass="16826">MKIKKLNSVDKVFIVCLISFICKISYNLYIKDYRKIVFSAYCMIIPVVIFLYYKFKFNSKEDVELLQVSKSLSIKLILKSLLKQIPGFRTSDRVNMIIGSIYYIAWILFVIIGITIGNVKGVYTGVSALFFPYIIFNYLNVISKE</sequence>
<name>U5MXR3_CLOSA</name>
<protein>
    <submittedName>
        <fullName evidence="2">Uncharacterized protein</fullName>
    </submittedName>
</protein>
<keyword evidence="1" id="KW-0812">Transmembrane</keyword>
<dbReference type="AlphaFoldDB" id="U5MXR3"/>
<feature type="transmembrane region" description="Helical" evidence="1">
    <location>
        <begin position="12"/>
        <end position="30"/>
    </location>
</feature>
<feature type="transmembrane region" description="Helical" evidence="1">
    <location>
        <begin position="94"/>
        <end position="116"/>
    </location>
</feature>
<gene>
    <name evidence="2" type="ORF">CLSA_c34230</name>
</gene>
<evidence type="ECO:0000256" key="1">
    <source>
        <dbReference type="SAM" id="Phobius"/>
    </source>
</evidence>
<accession>U5MXR3</accession>
<keyword evidence="3" id="KW-1185">Reference proteome</keyword>
<dbReference type="RefSeq" id="WP_022747525.1">
    <property type="nucleotide sequence ID" value="NC_022571.1"/>
</dbReference>
<organism evidence="2 3">
    <name type="scientific">Clostridium saccharobutylicum DSM 13864</name>
    <dbReference type="NCBI Taxonomy" id="1345695"/>
    <lineage>
        <taxon>Bacteria</taxon>
        <taxon>Bacillati</taxon>
        <taxon>Bacillota</taxon>
        <taxon>Clostridia</taxon>
        <taxon>Eubacteriales</taxon>
        <taxon>Clostridiaceae</taxon>
        <taxon>Clostridium</taxon>
    </lineage>
</organism>
<proteinExistence type="predicted"/>
<dbReference type="PATRIC" id="fig|1345695.3.peg.3404"/>